<dbReference type="EMBL" id="JAWWNJ010000042">
    <property type="protein sequence ID" value="KAK7020064.1"/>
    <property type="molecule type" value="Genomic_DNA"/>
</dbReference>
<evidence type="ECO:0000313" key="3">
    <source>
        <dbReference type="Proteomes" id="UP001362999"/>
    </source>
</evidence>
<name>A0AAW0B3P3_9AGAR</name>
<proteinExistence type="predicted"/>
<feature type="compositionally biased region" description="Polar residues" evidence="1">
    <location>
        <begin position="235"/>
        <end position="256"/>
    </location>
</feature>
<accession>A0AAW0B3P3</accession>
<keyword evidence="3" id="KW-1185">Reference proteome</keyword>
<comment type="caution">
    <text evidence="2">The sequence shown here is derived from an EMBL/GenBank/DDBJ whole genome shotgun (WGS) entry which is preliminary data.</text>
</comment>
<protein>
    <recommendedName>
        <fullName evidence="4">Zn(2)-C6 fungal-type domain-containing protein</fullName>
    </recommendedName>
</protein>
<dbReference type="Proteomes" id="UP001362999">
    <property type="component" value="Unassembled WGS sequence"/>
</dbReference>
<reference evidence="2 3" key="1">
    <citation type="journal article" date="2024" name="J Genomics">
        <title>Draft genome sequencing and assembly of Favolaschia claudopus CIRM-BRFM 2984 isolated from oak limbs.</title>
        <authorList>
            <person name="Navarro D."/>
            <person name="Drula E."/>
            <person name="Chaduli D."/>
            <person name="Cazenave R."/>
            <person name="Ahrendt S."/>
            <person name="Wang J."/>
            <person name="Lipzen A."/>
            <person name="Daum C."/>
            <person name="Barry K."/>
            <person name="Grigoriev I.V."/>
            <person name="Favel A."/>
            <person name="Rosso M.N."/>
            <person name="Martin F."/>
        </authorList>
    </citation>
    <scope>NUCLEOTIDE SEQUENCE [LARGE SCALE GENOMIC DNA]</scope>
    <source>
        <strain evidence="2 3">CIRM-BRFM 2984</strain>
    </source>
</reference>
<sequence>MDNGVTERMFVADLEHTALNYSQSLLGIQSFSLFLLTTNLPPQSSGSSRGQIIGDLTSATTVVARDDREETYKFNTTARRVNWHQDLCTYGNQLDGRINVDSTVDEDTSEECPALLLTSVPEFFLHCMTDGLGERPCDRCVRKNIKCEYLTVGEEDEQATGTYNSPGYSQNFPQSVPAGSYHGAPVAGGPMNPPVHDWSAASYGQNAQNPLPGGSQLQPGQNFPPFTGYSYGTPAYQQGYPQNFGYQQYPTSSQPQ</sequence>
<feature type="compositionally biased region" description="Polar residues" evidence="1">
    <location>
        <begin position="202"/>
        <end position="221"/>
    </location>
</feature>
<evidence type="ECO:0008006" key="4">
    <source>
        <dbReference type="Google" id="ProtNLM"/>
    </source>
</evidence>
<dbReference type="AlphaFoldDB" id="A0AAW0B3P3"/>
<organism evidence="2 3">
    <name type="scientific">Favolaschia claudopus</name>
    <dbReference type="NCBI Taxonomy" id="2862362"/>
    <lineage>
        <taxon>Eukaryota</taxon>
        <taxon>Fungi</taxon>
        <taxon>Dikarya</taxon>
        <taxon>Basidiomycota</taxon>
        <taxon>Agaricomycotina</taxon>
        <taxon>Agaricomycetes</taxon>
        <taxon>Agaricomycetidae</taxon>
        <taxon>Agaricales</taxon>
        <taxon>Marasmiineae</taxon>
        <taxon>Mycenaceae</taxon>
        <taxon>Favolaschia</taxon>
    </lineage>
</organism>
<gene>
    <name evidence="2" type="ORF">R3P38DRAFT_2782490</name>
</gene>
<evidence type="ECO:0000313" key="2">
    <source>
        <dbReference type="EMBL" id="KAK7020064.1"/>
    </source>
</evidence>
<feature type="region of interest" description="Disordered" evidence="1">
    <location>
        <begin position="185"/>
        <end position="256"/>
    </location>
</feature>
<evidence type="ECO:0000256" key="1">
    <source>
        <dbReference type="SAM" id="MobiDB-lite"/>
    </source>
</evidence>